<protein>
    <submittedName>
        <fullName evidence="2">Uncharacterized protein</fullName>
    </submittedName>
</protein>
<name>A0A2M7B6X4_9BACT</name>
<evidence type="ECO:0000313" key="3">
    <source>
        <dbReference type="Proteomes" id="UP000231704"/>
    </source>
</evidence>
<keyword evidence="1" id="KW-0812">Transmembrane</keyword>
<dbReference type="EMBL" id="PEVI01000027">
    <property type="protein sequence ID" value="PIU98820.1"/>
    <property type="molecule type" value="Genomic_DNA"/>
</dbReference>
<dbReference type="AlphaFoldDB" id="A0A2M7B6X4"/>
<feature type="non-terminal residue" evidence="2">
    <location>
        <position position="63"/>
    </location>
</feature>
<accession>A0A2M7B6X4</accession>
<sequence length="63" mass="6790">MSGKNFIFISLIIFFIFLPFLVGAITPGAIPEAKELGTPESPIKTPGGLLDAIANIVKWVYIV</sequence>
<keyword evidence="1" id="KW-0472">Membrane</keyword>
<organism evidence="2 3">
    <name type="scientific">Candidatus Wolfebacteria bacterium CG03_land_8_20_14_0_80_39_317</name>
    <dbReference type="NCBI Taxonomy" id="1975068"/>
    <lineage>
        <taxon>Bacteria</taxon>
        <taxon>Candidatus Wolfeibacteriota</taxon>
    </lineage>
</organism>
<evidence type="ECO:0000313" key="2">
    <source>
        <dbReference type="EMBL" id="PIU98820.1"/>
    </source>
</evidence>
<comment type="caution">
    <text evidence="2">The sequence shown here is derived from an EMBL/GenBank/DDBJ whole genome shotgun (WGS) entry which is preliminary data.</text>
</comment>
<reference evidence="3" key="1">
    <citation type="submission" date="2017-09" db="EMBL/GenBank/DDBJ databases">
        <title>Depth-based differentiation of microbial function through sediment-hosted aquifers and enrichment of novel symbionts in the deep terrestrial subsurface.</title>
        <authorList>
            <person name="Probst A.J."/>
            <person name="Ladd B."/>
            <person name="Jarett J.K."/>
            <person name="Geller-Mcgrath D.E."/>
            <person name="Sieber C.M.K."/>
            <person name="Emerson J.B."/>
            <person name="Anantharaman K."/>
            <person name="Thomas B.C."/>
            <person name="Malmstrom R."/>
            <person name="Stieglmeier M."/>
            <person name="Klingl A."/>
            <person name="Woyke T."/>
            <person name="Ryan C.M."/>
            <person name="Banfield J.F."/>
        </authorList>
    </citation>
    <scope>NUCLEOTIDE SEQUENCE [LARGE SCALE GENOMIC DNA]</scope>
</reference>
<proteinExistence type="predicted"/>
<dbReference type="Proteomes" id="UP000231704">
    <property type="component" value="Unassembled WGS sequence"/>
</dbReference>
<evidence type="ECO:0000256" key="1">
    <source>
        <dbReference type="SAM" id="Phobius"/>
    </source>
</evidence>
<feature type="transmembrane region" description="Helical" evidence="1">
    <location>
        <begin position="6"/>
        <end position="25"/>
    </location>
</feature>
<keyword evidence="1" id="KW-1133">Transmembrane helix</keyword>
<gene>
    <name evidence="2" type="ORF">COS60_00965</name>
</gene>